<proteinExistence type="predicted"/>
<reference evidence="1" key="1">
    <citation type="submission" date="2020-11" db="EMBL/GenBank/DDBJ databases">
        <title>Nocardioides sp. nov., isolated from Soil of Cynanchum wilfordii Hemsley rhizosphere.</title>
        <authorList>
            <person name="Lee J.-S."/>
            <person name="Suh M.K."/>
            <person name="Kim J.-S."/>
        </authorList>
    </citation>
    <scope>NUCLEOTIDE SEQUENCE</scope>
    <source>
        <strain evidence="1">KCTC 19275</strain>
    </source>
</reference>
<name>A0A930YF96_9ACTN</name>
<dbReference type="AlphaFoldDB" id="A0A930YF96"/>
<dbReference type="InterPro" id="IPR023393">
    <property type="entry name" value="START-like_dom_sf"/>
</dbReference>
<dbReference type="Proteomes" id="UP000640489">
    <property type="component" value="Unassembled WGS sequence"/>
</dbReference>
<evidence type="ECO:0000313" key="2">
    <source>
        <dbReference type="Proteomes" id="UP000640489"/>
    </source>
</evidence>
<accession>A0A930YF96</accession>
<dbReference type="EMBL" id="JADKPN010000010">
    <property type="protein sequence ID" value="MBF4764682.1"/>
    <property type="molecule type" value="Genomic_DNA"/>
</dbReference>
<dbReference type="RefSeq" id="WP_194707865.1">
    <property type="nucleotide sequence ID" value="NZ_JADKPN010000010.1"/>
</dbReference>
<dbReference type="InterPro" id="IPR019587">
    <property type="entry name" value="Polyketide_cyclase/dehydratase"/>
</dbReference>
<dbReference type="SUPFAM" id="SSF55961">
    <property type="entry name" value="Bet v1-like"/>
    <property type="match status" value="1"/>
</dbReference>
<protein>
    <submittedName>
        <fullName evidence="1">SRPBCC family protein</fullName>
    </submittedName>
</protein>
<keyword evidence="2" id="KW-1185">Reference proteome</keyword>
<dbReference type="Gene3D" id="3.30.530.20">
    <property type="match status" value="1"/>
</dbReference>
<sequence>MGSLDLSVWIKATPAQVWRVYVDPSRVPDWQTGKPVVTRVEGAPGQVGSTYVSSRGRLSATTVVLSAESPSELVTRTDASFGLRLDVTSRLDEESGGTQLRIHARARWRPSLAPIARLAELAILNPREGRKELANLKSLVEQLHP</sequence>
<comment type="caution">
    <text evidence="1">The sequence shown here is derived from an EMBL/GenBank/DDBJ whole genome shotgun (WGS) entry which is preliminary data.</text>
</comment>
<evidence type="ECO:0000313" key="1">
    <source>
        <dbReference type="EMBL" id="MBF4764682.1"/>
    </source>
</evidence>
<organism evidence="1 2">
    <name type="scientific">Nocardioides islandensis</name>
    <dbReference type="NCBI Taxonomy" id="433663"/>
    <lineage>
        <taxon>Bacteria</taxon>
        <taxon>Bacillati</taxon>
        <taxon>Actinomycetota</taxon>
        <taxon>Actinomycetes</taxon>
        <taxon>Propionibacteriales</taxon>
        <taxon>Nocardioidaceae</taxon>
        <taxon>Nocardioides</taxon>
    </lineage>
</organism>
<gene>
    <name evidence="1" type="ORF">ISU07_16240</name>
</gene>
<dbReference type="Pfam" id="PF10604">
    <property type="entry name" value="Polyketide_cyc2"/>
    <property type="match status" value="1"/>
</dbReference>